<keyword evidence="1" id="KW-0732">Signal</keyword>
<evidence type="ECO:0000259" key="2">
    <source>
        <dbReference type="PROSITE" id="PS50983"/>
    </source>
</evidence>
<gene>
    <name evidence="3" type="ORF">JK629_01015</name>
</gene>
<sequence length="257" mass="29690">MEFVDQLNRTVTFTKTPTRIVSLVPSQTELLVDLGLQKNIIGITKFCVHPNDLREEKVIVGGTKQVNFEKIKSLKPDIIICNKEENTEEMVLQLESIAPVWVSDIATISESIQMIFQLGKVFEVAEKALEIVSNIKSKWENFKEYIKDFPPKKVLYLIWKKPYMAAGRRTFIDCLLTENNFENICTEVSSRYPKVKPEDFLKADLILLSTEPYPFNKGDVIALAAEFETEVKLVDGEFFSWYGSRLMYAFDYFKTLR</sequence>
<dbReference type="PROSITE" id="PS50983">
    <property type="entry name" value="FE_B12_PBP"/>
    <property type="match status" value="1"/>
</dbReference>
<dbReference type="EMBL" id="CP068439">
    <property type="protein sequence ID" value="QQX76887.1"/>
    <property type="molecule type" value="Genomic_DNA"/>
</dbReference>
<protein>
    <submittedName>
        <fullName evidence="3">ABC transporter substrate-binding protein</fullName>
    </submittedName>
</protein>
<dbReference type="RefSeq" id="WP_202336794.1">
    <property type="nucleotide sequence ID" value="NZ_CP068439.1"/>
</dbReference>
<feature type="domain" description="Fe/B12 periplasmic-binding" evidence="2">
    <location>
        <begin position="19"/>
        <end position="257"/>
    </location>
</feature>
<dbReference type="InterPro" id="IPR050902">
    <property type="entry name" value="ABC_Transporter_SBP"/>
</dbReference>
<dbReference type="InterPro" id="IPR054828">
    <property type="entry name" value="Vit_B12_bind_prot"/>
</dbReference>
<dbReference type="InterPro" id="IPR002491">
    <property type="entry name" value="ABC_transptr_periplasmic_BD"/>
</dbReference>
<dbReference type="Gene3D" id="3.40.50.1980">
    <property type="entry name" value="Nitrogenase molybdenum iron protein domain"/>
    <property type="match status" value="2"/>
</dbReference>
<dbReference type="SUPFAM" id="SSF53807">
    <property type="entry name" value="Helical backbone' metal receptor"/>
    <property type="match status" value="1"/>
</dbReference>
<dbReference type="PANTHER" id="PTHR30535:SF34">
    <property type="entry name" value="MOLYBDATE-BINDING PROTEIN MOLA"/>
    <property type="match status" value="1"/>
</dbReference>
<organism evidence="3 4">
    <name type="scientific">Aequorivita iocasae</name>
    <dbReference type="NCBI Taxonomy" id="2803865"/>
    <lineage>
        <taxon>Bacteria</taxon>
        <taxon>Pseudomonadati</taxon>
        <taxon>Bacteroidota</taxon>
        <taxon>Flavobacteriia</taxon>
        <taxon>Flavobacteriales</taxon>
        <taxon>Flavobacteriaceae</taxon>
        <taxon>Aequorivita</taxon>
    </lineage>
</organism>
<evidence type="ECO:0000256" key="1">
    <source>
        <dbReference type="ARBA" id="ARBA00022729"/>
    </source>
</evidence>
<dbReference type="PANTHER" id="PTHR30535">
    <property type="entry name" value="VITAMIN B12-BINDING PROTEIN"/>
    <property type="match status" value="1"/>
</dbReference>
<keyword evidence="4" id="KW-1185">Reference proteome</keyword>
<dbReference type="NCBIfam" id="NF038402">
    <property type="entry name" value="TroA_like"/>
    <property type="match status" value="1"/>
</dbReference>
<proteinExistence type="predicted"/>
<reference evidence="3 4" key="1">
    <citation type="submission" date="2021-01" db="EMBL/GenBank/DDBJ databases">
        <title>Aequorivita sp. strain KX20305, a bacterium isolated from the sediment collected at a cold seep field in South China Sea.</title>
        <authorList>
            <person name="Zhang H."/>
            <person name="Li C."/>
        </authorList>
    </citation>
    <scope>NUCLEOTIDE SEQUENCE [LARGE SCALE GENOMIC DNA]</scope>
    <source>
        <strain evidence="3 4">KX20305</strain>
    </source>
</reference>
<dbReference type="Pfam" id="PF01497">
    <property type="entry name" value="Peripla_BP_2"/>
    <property type="match status" value="1"/>
</dbReference>
<accession>A0ABX7DSW0</accession>
<dbReference type="Proteomes" id="UP000629420">
    <property type="component" value="Chromosome"/>
</dbReference>
<name>A0ABX7DSW0_9FLAO</name>
<evidence type="ECO:0000313" key="3">
    <source>
        <dbReference type="EMBL" id="QQX76887.1"/>
    </source>
</evidence>
<evidence type="ECO:0000313" key="4">
    <source>
        <dbReference type="Proteomes" id="UP000629420"/>
    </source>
</evidence>